<feature type="domain" description="KRAB" evidence="15">
    <location>
        <begin position="123"/>
        <end position="195"/>
    </location>
</feature>
<evidence type="ECO:0000256" key="13">
    <source>
        <dbReference type="SAM" id="MobiDB-lite"/>
    </source>
</evidence>
<feature type="compositionally biased region" description="Polar residues" evidence="13">
    <location>
        <begin position="1"/>
        <end position="17"/>
    </location>
</feature>
<evidence type="ECO:0000256" key="3">
    <source>
        <dbReference type="ARBA" id="ARBA00006991"/>
    </source>
</evidence>
<dbReference type="Gene3D" id="3.30.160.60">
    <property type="entry name" value="Classic Zinc Finger"/>
    <property type="match status" value="11"/>
</dbReference>
<protein>
    <submittedName>
        <fullName evidence="16">Zinc finger protein 471</fullName>
    </submittedName>
</protein>
<comment type="subcellular location">
    <subcellularLocation>
        <location evidence="2">Nucleus</location>
    </subcellularLocation>
</comment>
<dbReference type="GO" id="GO:0000978">
    <property type="term" value="F:RNA polymerase II cis-regulatory region sequence-specific DNA binding"/>
    <property type="evidence" value="ECO:0007669"/>
    <property type="project" value="TreeGrafter"/>
</dbReference>
<feature type="region of interest" description="Disordered" evidence="13">
    <location>
        <begin position="744"/>
        <end position="778"/>
    </location>
</feature>
<feature type="domain" description="C2H2-type" evidence="14">
    <location>
        <begin position="537"/>
        <end position="564"/>
    </location>
</feature>
<dbReference type="InterPro" id="IPR036051">
    <property type="entry name" value="KRAB_dom_sf"/>
</dbReference>
<dbReference type="FunFam" id="3.30.160.60:FF:000737">
    <property type="entry name" value="Zinc finger protein 565"/>
    <property type="match status" value="1"/>
</dbReference>
<feature type="domain" description="C2H2-type" evidence="14">
    <location>
        <begin position="368"/>
        <end position="395"/>
    </location>
</feature>
<dbReference type="Gene3D" id="6.10.140.140">
    <property type="match status" value="2"/>
</dbReference>
<dbReference type="Proteomes" id="UP000710432">
    <property type="component" value="Unassembled WGS sequence"/>
</dbReference>
<organism evidence="16 17">
    <name type="scientific">Microtus ochrogaster</name>
    <name type="common">Prairie vole</name>
    <dbReference type="NCBI Taxonomy" id="79684"/>
    <lineage>
        <taxon>Eukaryota</taxon>
        <taxon>Metazoa</taxon>
        <taxon>Chordata</taxon>
        <taxon>Craniata</taxon>
        <taxon>Vertebrata</taxon>
        <taxon>Euteleostomi</taxon>
        <taxon>Mammalia</taxon>
        <taxon>Eutheria</taxon>
        <taxon>Euarchontoglires</taxon>
        <taxon>Glires</taxon>
        <taxon>Rodentia</taxon>
        <taxon>Myomorpha</taxon>
        <taxon>Muroidea</taxon>
        <taxon>Cricetidae</taxon>
        <taxon>Arvicolinae</taxon>
        <taxon>Microtus</taxon>
    </lineage>
</organism>
<comment type="caution">
    <text evidence="16">The sequence shown here is derived from an EMBL/GenBank/DDBJ whole genome shotgun (WGS) entry which is preliminary data.</text>
</comment>
<keyword evidence="9" id="KW-0238">DNA-binding</keyword>
<dbReference type="FunFam" id="3.30.160.60:FF:000016">
    <property type="entry name" value="zinc finger protein 37 homolog"/>
    <property type="match status" value="1"/>
</dbReference>
<feature type="domain" description="C2H2-type" evidence="14">
    <location>
        <begin position="424"/>
        <end position="452"/>
    </location>
</feature>
<accession>A0A8J6GFS9</accession>
<dbReference type="FunFam" id="3.30.160.60:FF:000292">
    <property type="entry name" value="zinc finger protein 619"/>
    <property type="match status" value="1"/>
</dbReference>
<evidence type="ECO:0000256" key="7">
    <source>
        <dbReference type="ARBA" id="ARBA00022833"/>
    </source>
</evidence>
<evidence type="ECO:0000256" key="11">
    <source>
        <dbReference type="ARBA" id="ARBA00023242"/>
    </source>
</evidence>
<dbReference type="FunFam" id="3.30.160.60:FF:001270">
    <property type="entry name" value="zinc finger protein 583 isoform X1"/>
    <property type="match status" value="1"/>
</dbReference>
<evidence type="ECO:0000256" key="5">
    <source>
        <dbReference type="ARBA" id="ARBA00022737"/>
    </source>
</evidence>
<comment type="similarity">
    <text evidence="3">Belongs to the krueppel C2H2-type zinc-finger protein family.</text>
</comment>
<evidence type="ECO:0000259" key="14">
    <source>
        <dbReference type="PROSITE" id="PS50157"/>
    </source>
</evidence>
<keyword evidence="11" id="KW-0539">Nucleus</keyword>
<feature type="region of interest" description="Disordered" evidence="13">
    <location>
        <begin position="1"/>
        <end position="85"/>
    </location>
</feature>
<feature type="domain" description="C2H2-type" evidence="14">
    <location>
        <begin position="481"/>
        <end position="508"/>
    </location>
</feature>
<keyword evidence="4" id="KW-0479">Metal-binding</keyword>
<dbReference type="SMART" id="SM00355">
    <property type="entry name" value="ZnF_C2H2"/>
    <property type="match status" value="11"/>
</dbReference>
<feature type="compositionally biased region" description="Basic residues" evidence="13">
    <location>
        <begin position="19"/>
        <end position="36"/>
    </location>
</feature>
<dbReference type="FunFam" id="3.30.160.60:FF:002090">
    <property type="entry name" value="Zinc finger protein 473"/>
    <property type="match status" value="1"/>
</dbReference>
<dbReference type="Pfam" id="PF01352">
    <property type="entry name" value="KRAB"/>
    <property type="match status" value="2"/>
</dbReference>
<gene>
    <name evidence="16" type="ORF">LTLLF_161390</name>
</gene>
<feature type="region of interest" description="Disordered" evidence="13">
    <location>
        <begin position="795"/>
        <end position="832"/>
    </location>
</feature>
<dbReference type="FunFam" id="3.30.160.60:FF:001747">
    <property type="match status" value="1"/>
</dbReference>
<feature type="domain" description="C2H2-type" evidence="14">
    <location>
        <begin position="312"/>
        <end position="339"/>
    </location>
</feature>
<keyword evidence="5" id="KW-0677">Repeat</keyword>
<dbReference type="PROSITE" id="PS00028">
    <property type="entry name" value="ZINC_FINGER_C2H2_1"/>
    <property type="match status" value="11"/>
</dbReference>
<dbReference type="SMART" id="SM00349">
    <property type="entry name" value="KRAB"/>
    <property type="match status" value="2"/>
</dbReference>
<dbReference type="SUPFAM" id="SSF57667">
    <property type="entry name" value="beta-beta-alpha zinc fingers"/>
    <property type="match status" value="6"/>
</dbReference>
<dbReference type="SUPFAM" id="SSF109640">
    <property type="entry name" value="KRAB domain (Kruppel-associated box)"/>
    <property type="match status" value="2"/>
</dbReference>
<evidence type="ECO:0000313" key="16">
    <source>
        <dbReference type="EMBL" id="KAH0508983.1"/>
    </source>
</evidence>
<dbReference type="InterPro" id="IPR013087">
    <property type="entry name" value="Znf_C2H2_type"/>
</dbReference>
<dbReference type="FunFam" id="3.30.160.60:FF:002343">
    <property type="entry name" value="Zinc finger protein 33A"/>
    <property type="match status" value="1"/>
</dbReference>
<evidence type="ECO:0000256" key="9">
    <source>
        <dbReference type="ARBA" id="ARBA00023125"/>
    </source>
</evidence>
<keyword evidence="6 12" id="KW-0863">Zinc-finger</keyword>
<name>A0A8J6GFS9_MICOH</name>
<feature type="domain" description="C2H2-type" evidence="14">
    <location>
        <begin position="284"/>
        <end position="311"/>
    </location>
</feature>
<dbReference type="CDD" id="cd07765">
    <property type="entry name" value="KRAB_A-box"/>
    <property type="match status" value="2"/>
</dbReference>
<dbReference type="InterPro" id="IPR001909">
    <property type="entry name" value="KRAB"/>
</dbReference>
<feature type="domain" description="C2H2-type" evidence="14">
    <location>
        <begin position="565"/>
        <end position="592"/>
    </location>
</feature>
<keyword evidence="8" id="KW-0805">Transcription regulation</keyword>
<keyword evidence="10" id="KW-0804">Transcription</keyword>
<evidence type="ECO:0000256" key="1">
    <source>
        <dbReference type="ARBA" id="ARBA00003767"/>
    </source>
</evidence>
<feature type="domain" description="KRAB" evidence="15">
    <location>
        <begin position="628"/>
        <end position="699"/>
    </location>
</feature>
<sequence length="919" mass="103360">MKQTSPEYCTGTATAQASPRHRHSHGKAPPRHRHSHGTGIAMAQAQPRHRHRHGTGTATLQPPPRHRHRHGTGTTTARHCHGTGTATAHRSVTHLNTSLLLCPFPLSSAPCLALGWISHQDSVTFTEVAIDFSQEEWEQLSPAQRSLYRTVVLENYWNLVSVDGDSVYKTQKLSLKQFVFDNLSMEKISSFGLECPSSGEKWKCKDLSNRRMTNQEILINMKETVTHEETDTKGISYKYSNPSKSLHLDNAEENMYSHKSNKKSLSKNPKVRKYKKIWAGKNIFKCNDCEKTFTHSSSVTVHQRIHTGEKPYKCTVCGKAFKQSHHLAQHHTTHTHEKLFECKECKKALSQNSYLIVHQRIHTGEKPYKCKECTKSFRQPAHLAQHQRIHTGEKPYKCKECGKAFRDSSTFAQHQRCHNDKRPFQCVECGQAFRYSMSLTRHFRHYHTGEKPFDCTDCGKVFSVHVGLTLHRRIHTGEKPYKCTVCGKAFRSGSSLTVHHRIHTGEKPYKCDVCGKAFSHSMSLTGHQRVHSGEKPYKCKECGKAFRQSIHLVVHSRIHTGEKPYECKECGKAFRESSQLTTHQRNHTGEKPFESLLSRDTNFLQESNRKQEATPTGTKLKAQSQGLVTFGDVAVVFSQEEWEWLSSEQRSLYWKVMLDNYRNLVSVGHCVSKADFVSLLGQEKMPSVVQRELAPGLFSGECGDASASAQLLSLQLQLCSAWQGLVGKGFGSCAWGTAQDTETEKCKPALEAPPPPEEMQSLRTEQTQGLLPRDSRAWEKPCHPTFPKDWEAVEVGASSCDSDEKDLSSQETGLSQEWSSVEEDDDSDDSQGFMEWSKAPQQTTIVLVVRYETLPGRVSQAPESQHHFFLNIDFLVASALKGPGPWGRGGSSRVGAAVSVGRMEELVWLPSNAGSVSGR</sequence>
<comment type="function">
    <text evidence="1">May be involved in transcriptional regulation.</text>
</comment>
<evidence type="ECO:0000256" key="10">
    <source>
        <dbReference type="ARBA" id="ARBA00023163"/>
    </source>
</evidence>
<dbReference type="PROSITE" id="PS50805">
    <property type="entry name" value="KRAB"/>
    <property type="match status" value="2"/>
</dbReference>
<dbReference type="FunFam" id="3.30.160.60:FF:000052">
    <property type="entry name" value="zinc finger protein 546 isoform X1"/>
    <property type="match status" value="1"/>
</dbReference>
<evidence type="ECO:0000256" key="4">
    <source>
        <dbReference type="ARBA" id="ARBA00022723"/>
    </source>
</evidence>
<keyword evidence="7" id="KW-0862">Zinc</keyword>
<evidence type="ECO:0000256" key="12">
    <source>
        <dbReference type="PROSITE-ProRule" id="PRU00042"/>
    </source>
</evidence>
<dbReference type="PANTHER" id="PTHR24390">
    <property type="entry name" value="ZINC FINGER PROTEIN"/>
    <property type="match status" value="1"/>
</dbReference>
<dbReference type="FunFam" id="3.30.160.60:FF:000238">
    <property type="entry name" value="Zinc finger protein 485"/>
    <property type="match status" value="1"/>
</dbReference>
<feature type="compositionally biased region" description="Acidic residues" evidence="13">
    <location>
        <begin position="820"/>
        <end position="829"/>
    </location>
</feature>
<feature type="domain" description="C2H2-type" evidence="14">
    <location>
        <begin position="396"/>
        <end position="423"/>
    </location>
</feature>
<dbReference type="FunFam" id="3.30.160.60:FF:000519">
    <property type="entry name" value="Zinc finger protein 470"/>
    <property type="match status" value="1"/>
</dbReference>
<evidence type="ECO:0000313" key="17">
    <source>
        <dbReference type="Proteomes" id="UP000710432"/>
    </source>
</evidence>
<evidence type="ECO:0000256" key="2">
    <source>
        <dbReference type="ARBA" id="ARBA00004123"/>
    </source>
</evidence>
<proteinExistence type="inferred from homology"/>
<evidence type="ECO:0000259" key="15">
    <source>
        <dbReference type="PROSITE" id="PS50805"/>
    </source>
</evidence>
<reference evidence="16" key="1">
    <citation type="submission" date="2020-03" db="EMBL/GenBank/DDBJ databases">
        <title>Studies in the Genomics of Life Span.</title>
        <authorList>
            <person name="Glass D."/>
        </authorList>
    </citation>
    <scope>NUCLEOTIDE SEQUENCE</scope>
    <source>
        <strain evidence="16">LTLLF</strain>
        <tissue evidence="16">Muscle</tissue>
    </source>
</reference>
<dbReference type="EMBL" id="JAATJU010023038">
    <property type="protein sequence ID" value="KAH0508983.1"/>
    <property type="molecule type" value="Genomic_DNA"/>
</dbReference>
<feature type="domain" description="C2H2-type" evidence="14">
    <location>
        <begin position="340"/>
        <end position="367"/>
    </location>
</feature>
<dbReference type="PROSITE" id="PS50157">
    <property type="entry name" value="ZINC_FINGER_C2H2_2"/>
    <property type="match status" value="11"/>
</dbReference>
<dbReference type="GO" id="GO:0031981">
    <property type="term" value="C:nuclear lumen"/>
    <property type="evidence" value="ECO:0007669"/>
    <property type="project" value="UniProtKB-ARBA"/>
</dbReference>
<evidence type="ECO:0000256" key="8">
    <source>
        <dbReference type="ARBA" id="ARBA00023015"/>
    </source>
</evidence>
<dbReference type="GO" id="GO:0008270">
    <property type="term" value="F:zinc ion binding"/>
    <property type="evidence" value="ECO:0007669"/>
    <property type="project" value="UniProtKB-KW"/>
</dbReference>
<evidence type="ECO:0000256" key="6">
    <source>
        <dbReference type="ARBA" id="ARBA00022771"/>
    </source>
</evidence>
<dbReference type="Pfam" id="PF00096">
    <property type="entry name" value="zf-C2H2"/>
    <property type="match status" value="11"/>
</dbReference>
<dbReference type="AlphaFoldDB" id="A0A8J6GFS9"/>
<dbReference type="InterPro" id="IPR036236">
    <property type="entry name" value="Znf_C2H2_sf"/>
</dbReference>
<dbReference type="GO" id="GO:0006357">
    <property type="term" value="P:regulation of transcription by RNA polymerase II"/>
    <property type="evidence" value="ECO:0007669"/>
    <property type="project" value="TreeGrafter"/>
</dbReference>
<dbReference type="PANTHER" id="PTHR24390:SF260">
    <property type="entry name" value="ZINC FINGER PROTEIN 383-RELATED"/>
    <property type="match status" value="1"/>
</dbReference>
<dbReference type="GO" id="GO:0003700">
    <property type="term" value="F:DNA-binding transcription factor activity"/>
    <property type="evidence" value="ECO:0007669"/>
    <property type="project" value="TreeGrafter"/>
</dbReference>
<dbReference type="FunFam" id="3.30.160.60:FF:000001">
    <property type="entry name" value="Zinc finger protein 1 homolog"/>
    <property type="match status" value="1"/>
</dbReference>
<feature type="domain" description="C2H2-type" evidence="14">
    <location>
        <begin position="509"/>
        <end position="536"/>
    </location>
</feature>
<feature type="compositionally biased region" description="Low complexity" evidence="13">
    <location>
        <begin position="72"/>
        <end position="85"/>
    </location>
</feature>
<feature type="domain" description="C2H2-type" evidence="14">
    <location>
        <begin position="453"/>
        <end position="480"/>
    </location>
</feature>